<feature type="domain" description="PI-PLC Y-box" evidence="9">
    <location>
        <begin position="271"/>
        <end position="382"/>
    </location>
</feature>
<dbReference type="Proteomes" id="UP000015100">
    <property type="component" value="Unassembled WGS sequence"/>
</dbReference>
<dbReference type="InterPro" id="IPR000909">
    <property type="entry name" value="PLipase_C_PInositol-sp_X_dom"/>
</dbReference>
<dbReference type="SMART" id="SM00149">
    <property type="entry name" value="PLCYc"/>
    <property type="match status" value="1"/>
</dbReference>
<keyword evidence="3 7" id="KW-0442">Lipid degradation</keyword>
<dbReference type="GO" id="GO:0048015">
    <property type="term" value="P:phosphatidylinositol-mediated signaling"/>
    <property type="evidence" value="ECO:0007669"/>
    <property type="project" value="TreeGrafter"/>
</dbReference>
<dbReference type="GO" id="GO:0016042">
    <property type="term" value="P:lipid catabolic process"/>
    <property type="evidence" value="ECO:0007669"/>
    <property type="project" value="UniProtKB-KW"/>
</dbReference>
<dbReference type="SMART" id="SM00148">
    <property type="entry name" value="PLCXc"/>
    <property type="match status" value="1"/>
</dbReference>
<dbReference type="InterPro" id="IPR000008">
    <property type="entry name" value="C2_dom"/>
</dbReference>
<dbReference type="PROSITE" id="PS50007">
    <property type="entry name" value="PIPLC_X_DOMAIN"/>
    <property type="match status" value="1"/>
</dbReference>
<dbReference type="EMBL" id="AQGS01000677">
    <property type="protein sequence ID" value="EPS37236.1"/>
    <property type="molecule type" value="Genomic_DNA"/>
</dbReference>
<name>S8A7Z1_DACHA</name>
<dbReference type="InterPro" id="IPR017946">
    <property type="entry name" value="PLC-like_Pdiesterase_TIM-brl"/>
</dbReference>
<comment type="caution">
    <text evidence="10">The sequence shown here is derived from an EMBL/GenBank/DDBJ whole genome shotgun (WGS) entry which is preliminary data.</text>
</comment>
<evidence type="ECO:0000256" key="6">
    <source>
        <dbReference type="ARBA" id="ARBA00059664"/>
    </source>
</evidence>
<dbReference type="AlphaFoldDB" id="S8A7Z1"/>
<dbReference type="PROSITE" id="PS50004">
    <property type="entry name" value="C2"/>
    <property type="match status" value="1"/>
</dbReference>
<keyword evidence="4 7" id="KW-0443">Lipid metabolism</keyword>
<dbReference type="PROSITE" id="PS50008">
    <property type="entry name" value="PIPLC_Y_DOMAIN"/>
    <property type="match status" value="1"/>
</dbReference>
<evidence type="ECO:0000313" key="10">
    <source>
        <dbReference type="EMBL" id="EPS37236.1"/>
    </source>
</evidence>
<dbReference type="OrthoDB" id="269822at2759"/>
<evidence type="ECO:0000256" key="7">
    <source>
        <dbReference type="RuleBase" id="RU361133"/>
    </source>
</evidence>
<evidence type="ECO:0000256" key="3">
    <source>
        <dbReference type="ARBA" id="ARBA00022963"/>
    </source>
</evidence>
<dbReference type="SUPFAM" id="SSF51695">
    <property type="entry name" value="PLC-like phosphodiesterases"/>
    <property type="match status" value="1"/>
</dbReference>
<dbReference type="SUPFAM" id="SSF49562">
    <property type="entry name" value="C2 domain (Calcium/lipid-binding domain, CaLB)"/>
    <property type="match status" value="1"/>
</dbReference>
<dbReference type="InterPro" id="IPR001192">
    <property type="entry name" value="PI-PLC_fam"/>
</dbReference>
<dbReference type="CDD" id="cd08598">
    <property type="entry name" value="PI-PLC1c_yeast"/>
    <property type="match status" value="1"/>
</dbReference>
<dbReference type="InterPro" id="IPR035892">
    <property type="entry name" value="C2_domain_sf"/>
</dbReference>
<reference evidence="10 11" key="1">
    <citation type="journal article" date="2013" name="PLoS Genet.">
        <title>Genomic mechanisms accounting for the adaptation to parasitism in nematode-trapping fungi.</title>
        <authorList>
            <person name="Meerupati T."/>
            <person name="Andersson K.M."/>
            <person name="Friman E."/>
            <person name="Kumar D."/>
            <person name="Tunlid A."/>
            <person name="Ahren D."/>
        </authorList>
    </citation>
    <scope>NUCLEOTIDE SEQUENCE [LARGE SCALE GENOMIC DNA]</scope>
    <source>
        <strain evidence="10 11">CBS 200.50</strain>
    </source>
</reference>
<dbReference type="Pfam" id="PF00168">
    <property type="entry name" value="C2"/>
    <property type="match status" value="1"/>
</dbReference>
<keyword evidence="11" id="KW-1185">Reference proteome</keyword>
<sequence>MATVAPTAEVGGGVGSSNQSRASLKIASEAFREELIHIHKTAGKGATFDKFVEEFCAPANNAILPPPAEDLDFSHPLTAYFISSSHNTYLVDHQLYGKSTVQGYVNTLDRACRCVEIDVWDGDDGEPKVDHGWTLTEAISFKDVCEAIGKHAFVHSDLPVIVSLECHASMEQQEKMVNIMRTAWGDKLMEGELEGWNVAEKGLPPPGLLKNKLLIKVKYLPPDAQPGGPAGPAIQSLAGKTKALSIADDDDSETDPEVKKKAPKVKISAALSALGVYASAMKFAESFTDAVSTRPNHVFSFSEKKFNSLHEAQADALFQHNRHFLTRVYPHGLRISSSNLNPQDFWRRGAQLVALNWQKVDKGITFNEAMFAGTGGFVLKPQSHLPDMKTAVGIKDLEKHVDLKVSILAGQSIPLPKGDKKAKDFQPYVKVVVHVSQTVKQKDKVKHGKGQNYRWEKRNQLHFKVSGVVEKLAFVKFKVYDDEFGKDDKSAWACVRLDRLKSGYGYLKLFDMKGRETDGVLLIHVEKV</sequence>
<evidence type="ECO:0000256" key="5">
    <source>
        <dbReference type="ARBA" id="ARBA00023224"/>
    </source>
</evidence>
<dbReference type="PANTHER" id="PTHR10336">
    <property type="entry name" value="PHOSPHOINOSITIDE-SPECIFIC PHOSPHOLIPASE C FAMILY PROTEIN"/>
    <property type="match status" value="1"/>
</dbReference>
<keyword evidence="5" id="KW-0807">Transducer</keyword>
<dbReference type="GO" id="GO:0004435">
    <property type="term" value="F:phosphatidylinositol-4,5-bisphosphate phospholipase C activity"/>
    <property type="evidence" value="ECO:0007669"/>
    <property type="project" value="UniProtKB-EC"/>
</dbReference>
<organism evidence="10 11">
    <name type="scientific">Dactylellina haptotyla (strain CBS 200.50)</name>
    <name type="common">Nematode-trapping fungus</name>
    <name type="synonym">Monacrosporium haptotylum</name>
    <dbReference type="NCBI Taxonomy" id="1284197"/>
    <lineage>
        <taxon>Eukaryota</taxon>
        <taxon>Fungi</taxon>
        <taxon>Dikarya</taxon>
        <taxon>Ascomycota</taxon>
        <taxon>Pezizomycotina</taxon>
        <taxon>Orbiliomycetes</taxon>
        <taxon>Orbiliales</taxon>
        <taxon>Orbiliaceae</taxon>
        <taxon>Dactylellina</taxon>
    </lineage>
</organism>
<dbReference type="GO" id="GO:0051209">
    <property type="term" value="P:release of sequestered calcium ion into cytosol"/>
    <property type="evidence" value="ECO:0007669"/>
    <property type="project" value="TreeGrafter"/>
</dbReference>
<dbReference type="Pfam" id="PF00387">
    <property type="entry name" value="PI-PLC-Y"/>
    <property type="match status" value="1"/>
</dbReference>
<keyword evidence="2 7" id="KW-0378">Hydrolase</keyword>
<evidence type="ECO:0000259" key="8">
    <source>
        <dbReference type="PROSITE" id="PS50004"/>
    </source>
</evidence>
<dbReference type="STRING" id="1284197.S8A7Z1"/>
<dbReference type="HOGENOM" id="CLU_002738_3_1_1"/>
<accession>S8A7Z1</accession>
<dbReference type="PANTHER" id="PTHR10336:SF82">
    <property type="entry name" value="PHOSPHOINOSITIDE PHOSPHOLIPASE C"/>
    <property type="match status" value="1"/>
</dbReference>
<dbReference type="Pfam" id="PF00388">
    <property type="entry name" value="PI-PLC-X"/>
    <property type="match status" value="1"/>
</dbReference>
<dbReference type="CDD" id="cd00275">
    <property type="entry name" value="C2_PLC_like"/>
    <property type="match status" value="1"/>
</dbReference>
<dbReference type="EC" id="3.1.4.11" evidence="7"/>
<evidence type="ECO:0000256" key="1">
    <source>
        <dbReference type="ARBA" id="ARBA00001195"/>
    </source>
</evidence>
<evidence type="ECO:0000259" key="9">
    <source>
        <dbReference type="PROSITE" id="PS50008"/>
    </source>
</evidence>
<comment type="function">
    <text evidence="6">The production of the second messenger molecules diacylglycerol (DAG) and inositol 1,4,5-trisphosphate (IP3) is mediated by activated phosphatidylinositol-specific phospholipase C enzymes.</text>
</comment>
<dbReference type="Gene3D" id="3.20.20.190">
    <property type="entry name" value="Phosphatidylinositol (PI) phosphodiesterase"/>
    <property type="match status" value="1"/>
</dbReference>
<reference evidence="11" key="2">
    <citation type="submission" date="2013-04" db="EMBL/GenBank/DDBJ databases">
        <title>Genomic mechanisms accounting for the adaptation to parasitism in nematode-trapping fungi.</title>
        <authorList>
            <person name="Ahren D.G."/>
        </authorList>
    </citation>
    <scope>NUCLEOTIDE SEQUENCE [LARGE SCALE GENOMIC DNA]</scope>
    <source>
        <strain evidence="11">CBS 200.50</strain>
    </source>
</reference>
<proteinExistence type="predicted"/>
<evidence type="ECO:0000256" key="2">
    <source>
        <dbReference type="ARBA" id="ARBA00022801"/>
    </source>
</evidence>
<comment type="catalytic activity">
    <reaction evidence="1 7">
        <text>a 1,2-diacyl-sn-glycero-3-phospho-(1D-myo-inositol-4,5-bisphosphate) + H2O = 1D-myo-inositol 1,4,5-trisphosphate + a 1,2-diacyl-sn-glycerol + H(+)</text>
        <dbReference type="Rhea" id="RHEA:33179"/>
        <dbReference type="ChEBI" id="CHEBI:15377"/>
        <dbReference type="ChEBI" id="CHEBI:15378"/>
        <dbReference type="ChEBI" id="CHEBI:17815"/>
        <dbReference type="ChEBI" id="CHEBI:58456"/>
        <dbReference type="ChEBI" id="CHEBI:203600"/>
        <dbReference type="EC" id="3.1.4.11"/>
    </reaction>
</comment>
<dbReference type="Gene3D" id="2.60.40.150">
    <property type="entry name" value="C2 domain"/>
    <property type="match status" value="1"/>
</dbReference>
<protein>
    <recommendedName>
        <fullName evidence="7">Phosphoinositide phospholipase C</fullName>
        <ecNumber evidence="7">3.1.4.11</ecNumber>
    </recommendedName>
</protein>
<gene>
    <name evidence="10" type="ORF">H072_9032</name>
</gene>
<evidence type="ECO:0000256" key="4">
    <source>
        <dbReference type="ARBA" id="ARBA00023098"/>
    </source>
</evidence>
<dbReference type="PRINTS" id="PR00390">
    <property type="entry name" value="PHPHLIPASEC"/>
</dbReference>
<feature type="domain" description="C2" evidence="8">
    <location>
        <begin position="384"/>
        <end position="510"/>
    </location>
</feature>
<evidence type="ECO:0000313" key="11">
    <source>
        <dbReference type="Proteomes" id="UP000015100"/>
    </source>
</evidence>
<dbReference type="InterPro" id="IPR001711">
    <property type="entry name" value="PLipase_C_Pinositol-sp_Y"/>
</dbReference>
<dbReference type="eggNOG" id="KOG0169">
    <property type="taxonomic scope" value="Eukaryota"/>
</dbReference>
<dbReference type="OMA" id="DPLWDET"/>
<dbReference type="FunFam" id="3.20.20.190:FF:000039">
    <property type="entry name" value="Phosphoinositide phospholipase C"/>
    <property type="match status" value="1"/>
</dbReference>
<dbReference type="SMART" id="SM00239">
    <property type="entry name" value="C2"/>
    <property type="match status" value="1"/>
</dbReference>